<dbReference type="InterPro" id="IPR052045">
    <property type="entry name" value="Sulfur_Carrier/Prot_Modifier"/>
</dbReference>
<comment type="caution">
    <text evidence="1">The sequence shown here is derived from an EMBL/GenBank/DDBJ whole genome shotgun (WGS) entry which is preliminary data.</text>
</comment>
<dbReference type="InterPro" id="IPR016155">
    <property type="entry name" value="Mopterin_synth/thiamin_S_b"/>
</dbReference>
<dbReference type="PANTHER" id="PTHR38031">
    <property type="entry name" value="SULFUR CARRIER PROTEIN SLR0821-RELATED"/>
    <property type="match status" value="1"/>
</dbReference>
<dbReference type="EMBL" id="VOBL01000002">
    <property type="protein sequence ID" value="KAA0979350.1"/>
    <property type="molecule type" value="Genomic_DNA"/>
</dbReference>
<dbReference type="AlphaFoldDB" id="A0A5B0ENN5"/>
<dbReference type="InterPro" id="IPR012675">
    <property type="entry name" value="Beta-grasp_dom_sf"/>
</dbReference>
<dbReference type="PANTHER" id="PTHR38031:SF1">
    <property type="entry name" value="SULFUR CARRIER PROTEIN CYSO"/>
    <property type="match status" value="1"/>
</dbReference>
<dbReference type="OrthoDB" id="9156098at2"/>
<dbReference type="InterPro" id="IPR003749">
    <property type="entry name" value="ThiS/MoaD-like"/>
</dbReference>
<dbReference type="SUPFAM" id="SSF54285">
    <property type="entry name" value="MoaD/ThiS"/>
    <property type="match status" value="1"/>
</dbReference>
<dbReference type="Proteomes" id="UP000323856">
    <property type="component" value="Unassembled WGS sequence"/>
</dbReference>
<name>A0A5B0ENN5_9MICC</name>
<dbReference type="Pfam" id="PF02597">
    <property type="entry name" value="ThiS"/>
    <property type="match status" value="1"/>
</dbReference>
<dbReference type="RefSeq" id="WP_007269392.1">
    <property type="nucleotide sequence ID" value="NZ_JBITUG010000001.1"/>
</dbReference>
<evidence type="ECO:0000313" key="2">
    <source>
        <dbReference type="Proteomes" id="UP000323856"/>
    </source>
</evidence>
<protein>
    <submittedName>
        <fullName evidence="1">MoaD/ThiS family protein</fullName>
    </submittedName>
</protein>
<proteinExistence type="predicted"/>
<accession>A0A5B0ENN5</accession>
<dbReference type="Gene3D" id="3.10.20.30">
    <property type="match status" value="1"/>
</dbReference>
<reference evidence="1 2" key="1">
    <citation type="submission" date="2019-07" db="EMBL/GenBank/DDBJ databases">
        <title>Analysis of the biochemical properties, biological activity and biotechnological potential of siderophores and biosurfactants produced by Antarctic psychrotolerant bacteria.</title>
        <authorList>
            <person name="Styczynski M."/>
            <person name="Krucon T."/>
            <person name="Decewicz P."/>
            <person name="Dziewit L."/>
        </authorList>
    </citation>
    <scope>NUCLEOTIDE SEQUENCE [LARGE SCALE GENOMIC DNA]</scope>
    <source>
        <strain evidence="1 2">ANT_H27</strain>
    </source>
</reference>
<gene>
    <name evidence="1" type="ORF">FQ154_02695</name>
</gene>
<sequence>MDMITVEVPSVLSSALEGQRSLQVPLPAEGTVRALLEVLGAQYPVFARRVRDERGEIRRYVNIFVGPENIRDLSGLDSQLYPGRTVLIMQSVAGG</sequence>
<evidence type="ECO:0000313" key="1">
    <source>
        <dbReference type="EMBL" id="KAA0979350.1"/>
    </source>
</evidence>
<organism evidence="1 2">
    <name type="scientific">Paeniglutamicibacter gangotriensis</name>
    <dbReference type="NCBI Taxonomy" id="254787"/>
    <lineage>
        <taxon>Bacteria</taxon>
        <taxon>Bacillati</taxon>
        <taxon>Actinomycetota</taxon>
        <taxon>Actinomycetes</taxon>
        <taxon>Micrococcales</taxon>
        <taxon>Micrococcaceae</taxon>
        <taxon>Paeniglutamicibacter</taxon>
    </lineage>
</organism>